<feature type="region of interest" description="Disordered" evidence="1">
    <location>
        <begin position="572"/>
        <end position="677"/>
    </location>
</feature>
<feature type="compositionally biased region" description="Low complexity" evidence="1">
    <location>
        <begin position="629"/>
        <end position="645"/>
    </location>
</feature>
<keyword evidence="3" id="KW-1185">Reference proteome</keyword>
<dbReference type="InParanoid" id="D2W4I2"/>
<dbReference type="KEGG" id="ngr:NAEGRDRAFT_54620"/>
<dbReference type="EMBL" id="GG738957">
    <property type="protein sequence ID" value="EFC36023.1"/>
    <property type="molecule type" value="Genomic_DNA"/>
</dbReference>
<dbReference type="OrthoDB" id="3054746at2759"/>
<feature type="compositionally biased region" description="Basic residues" evidence="1">
    <location>
        <begin position="595"/>
        <end position="610"/>
    </location>
</feature>
<dbReference type="STRING" id="5762.D2W4I2"/>
<evidence type="ECO:0000313" key="3">
    <source>
        <dbReference type="Proteomes" id="UP000006671"/>
    </source>
</evidence>
<organism evidence="3">
    <name type="scientific">Naegleria gruberi</name>
    <name type="common">Amoeba</name>
    <dbReference type="NCBI Taxonomy" id="5762"/>
    <lineage>
        <taxon>Eukaryota</taxon>
        <taxon>Discoba</taxon>
        <taxon>Heterolobosea</taxon>
        <taxon>Tetramitia</taxon>
        <taxon>Eutetramitia</taxon>
        <taxon>Vahlkampfiidae</taxon>
        <taxon>Naegleria</taxon>
    </lineage>
</organism>
<evidence type="ECO:0000313" key="2">
    <source>
        <dbReference type="EMBL" id="EFC36023.1"/>
    </source>
</evidence>
<feature type="compositionally biased region" description="Basic and acidic residues" evidence="1">
    <location>
        <begin position="653"/>
        <end position="662"/>
    </location>
</feature>
<gene>
    <name evidence="2" type="ORF">NAEGRDRAFT_54620</name>
</gene>
<dbReference type="GeneID" id="8856326"/>
<dbReference type="Proteomes" id="UP000006671">
    <property type="component" value="Unassembled WGS sequence"/>
</dbReference>
<sequence>MSSRSHRFTINNVFKDSTPSIEVNEESKFDKLSFPSVGTLYHSSTISDPFKSLIQYNIKLNGEKPREIDGKVYQFQSGKCKGCKQCTASGCSLCYNLNSKRKLCPVHNCNLEHRKCNTKFYIGSTSQDQFVYSSSCHSHPNPPPRKIPPSQRLEMGAAFQNNTTLTAKDVSLGIGLSEIPAFENRACANISRIQSIKRQALKLGGSSPSLVILKVEEQHVPDFQKKMKDVDPSDLQWVRNIVNDVDNSLIHTQFPLFSKIIKEKANFLVIDLKHKSKAGPYYHHLGFSSFIEEQKGGHSIQLCRILMEEQTYQEPFLLFLNTLEKDGCNLNELFVGPNCKIKGILVDFSQFQLKGLKDAFRVKFGEKGDSIIDELVSGCFVHFLRSARRLVNSLPIEQEYRNLVFKMLESVKEFKKEDEIIHIINAIEVFCAGAATWCTWWKQPHILKLLLAKSSQENDIPRHTNHQEILNVNVPTYGGNYVIESEMLLREDMLALIRYLSLCSGVELSYRNTTKQGREKRNLSRKQAQFDSRPADTVARGIVPTNVSTISVIKNFVQGVEEMERKKLDDFAGEQADDLNDKDFTPTGSVEPAKQKRTPRTPKKGVKRAAKPSPSQTKKKSKVIEDEYSSSSSDGFESAASNSITDESESESDSIRDTEIFTRSKGLIGDPNRSESA</sequence>
<dbReference type="RefSeq" id="XP_002668767.1">
    <property type="nucleotide sequence ID" value="XM_002668721.1"/>
</dbReference>
<accession>D2W4I2</accession>
<dbReference type="AlphaFoldDB" id="D2W4I2"/>
<name>D2W4I2_NAEGR</name>
<dbReference type="VEuPathDB" id="AmoebaDB:NAEGRDRAFT_54620"/>
<protein>
    <submittedName>
        <fullName evidence="2">Predicted protein</fullName>
    </submittedName>
</protein>
<reference evidence="2 3" key="1">
    <citation type="journal article" date="2010" name="Cell">
        <title>The genome of Naegleria gruberi illuminates early eukaryotic versatility.</title>
        <authorList>
            <person name="Fritz-Laylin L.K."/>
            <person name="Prochnik S.E."/>
            <person name="Ginger M.L."/>
            <person name="Dacks J.B."/>
            <person name="Carpenter M.L."/>
            <person name="Field M.C."/>
            <person name="Kuo A."/>
            <person name="Paredez A."/>
            <person name="Chapman J."/>
            <person name="Pham J."/>
            <person name="Shu S."/>
            <person name="Neupane R."/>
            <person name="Cipriano M."/>
            <person name="Mancuso J."/>
            <person name="Tu H."/>
            <person name="Salamov A."/>
            <person name="Lindquist E."/>
            <person name="Shapiro H."/>
            <person name="Lucas S."/>
            <person name="Grigoriev I.V."/>
            <person name="Cande W.Z."/>
            <person name="Fulton C."/>
            <person name="Rokhsar D.S."/>
            <person name="Dawson S.C."/>
        </authorList>
    </citation>
    <scope>NUCLEOTIDE SEQUENCE [LARGE SCALE GENOMIC DNA]</scope>
    <source>
        <strain evidence="2 3">NEG-M</strain>
    </source>
</reference>
<feature type="region of interest" description="Disordered" evidence="1">
    <location>
        <begin position="514"/>
        <end position="535"/>
    </location>
</feature>
<evidence type="ECO:0000256" key="1">
    <source>
        <dbReference type="SAM" id="MobiDB-lite"/>
    </source>
</evidence>
<proteinExistence type="predicted"/>